<organism evidence="1 2">
    <name type="scientific">Herbiconiux oxytropis</name>
    <dbReference type="NCBI Taxonomy" id="2970915"/>
    <lineage>
        <taxon>Bacteria</taxon>
        <taxon>Bacillati</taxon>
        <taxon>Actinomycetota</taxon>
        <taxon>Actinomycetes</taxon>
        <taxon>Micrococcales</taxon>
        <taxon>Microbacteriaceae</taxon>
        <taxon>Herbiconiux</taxon>
    </lineage>
</organism>
<dbReference type="RefSeq" id="WP_259530669.1">
    <property type="nucleotide sequence ID" value="NZ_JANLCK010000013.1"/>
</dbReference>
<dbReference type="Gene3D" id="3.90.550.10">
    <property type="entry name" value="Spore Coat Polysaccharide Biosynthesis Protein SpsA, Chain A"/>
    <property type="match status" value="1"/>
</dbReference>
<sequence length="215" mass="22512">MLTIVVIAKECVAGRVKTRLHPPLTLEQAAEVAAASLADTLEFVSSLPADRRVIAFAGTQLPSEAHGFDVIPQVEGDLDVRLGAVFDAVEGPMILIGMDTPQLTREHLDYVLGDWSSDAATGPDAWFGPASDGGWWGLALREPTGDVLRGVPMSRDDTGALQLASLGAAGLRVGFLPEVNDVDTYQDALEVAALAPGTRFAQALSAIPVTPALTA</sequence>
<evidence type="ECO:0000313" key="1">
    <source>
        <dbReference type="EMBL" id="MCS5727658.1"/>
    </source>
</evidence>
<gene>
    <name evidence="1" type="ORF">N1028_17320</name>
</gene>
<keyword evidence="2" id="KW-1185">Reference proteome</keyword>
<dbReference type="PANTHER" id="PTHR36529">
    <property type="entry name" value="SLL1095 PROTEIN"/>
    <property type="match status" value="1"/>
</dbReference>
<dbReference type="SUPFAM" id="SSF53448">
    <property type="entry name" value="Nucleotide-diphospho-sugar transferases"/>
    <property type="match status" value="1"/>
</dbReference>
<comment type="caution">
    <text evidence="1">The sequence shown here is derived from an EMBL/GenBank/DDBJ whole genome shotgun (WGS) entry which is preliminary data.</text>
</comment>
<accession>A0AA42BWZ2</accession>
<protein>
    <submittedName>
        <fullName evidence="1">DUF2064 domain-containing protein</fullName>
    </submittedName>
</protein>
<name>A0AA42BWZ2_9MICO</name>
<dbReference type="InterPro" id="IPR029044">
    <property type="entry name" value="Nucleotide-diphossugar_trans"/>
</dbReference>
<dbReference type="EMBL" id="JANLCK010000013">
    <property type="protein sequence ID" value="MCS5727658.1"/>
    <property type="molecule type" value="Genomic_DNA"/>
</dbReference>
<dbReference type="Pfam" id="PF09837">
    <property type="entry name" value="DUF2064"/>
    <property type="match status" value="1"/>
</dbReference>
<dbReference type="Proteomes" id="UP001165587">
    <property type="component" value="Unassembled WGS sequence"/>
</dbReference>
<dbReference type="AlphaFoldDB" id="A0AA42BWZ2"/>
<dbReference type="PANTHER" id="PTHR36529:SF1">
    <property type="entry name" value="GLYCOSYLTRANSFERASE"/>
    <property type="match status" value="1"/>
</dbReference>
<dbReference type="InterPro" id="IPR018641">
    <property type="entry name" value="Trfase_1_rSAM/seldom-assoc"/>
</dbReference>
<reference evidence="1" key="1">
    <citation type="submission" date="2022-08" db="EMBL/GenBank/DDBJ databases">
        <authorList>
            <person name="Deng Y."/>
            <person name="Han X.-F."/>
            <person name="Zhang Y.-Q."/>
        </authorList>
    </citation>
    <scope>NUCLEOTIDE SEQUENCE</scope>
    <source>
        <strain evidence="1">CPCC 203407</strain>
    </source>
</reference>
<evidence type="ECO:0000313" key="2">
    <source>
        <dbReference type="Proteomes" id="UP001165587"/>
    </source>
</evidence>
<proteinExistence type="predicted"/>